<reference evidence="4" key="1">
    <citation type="submission" date="2017-01" db="EMBL/GenBank/DDBJ databases">
        <authorList>
            <person name="Varghese N."/>
            <person name="Submissions S."/>
        </authorList>
    </citation>
    <scope>NUCLEOTIDE SEQUENCE [LARGE SCALE GENOMIC DNA]</scope>
    <source>
        <strain evidence="4">DSM 18714</strain>
    </source>
</reference>
<organism evidence="3 4">
    <name type="scientific">Phaeovulum vinaykumarii</name>
    <dbReference type="NCBI Taxonomy" id="407234"/>
    <lineage>
        <taxon>Bacteria</taxon>
        <taxon>Pseudomonadati</taxon>
        <taxon>Pseudomonadota</taxon>
        <taxon>Alphaproteobacteria</taxon>
        <taxon>Rhodobacterales</taxon>
        <taxon>Paracoccaceae</taxon>
        <taxon>Phaeovulum</taxon>
    </lineage>
</organism>
<dbReference type="InterPro" id="IPR007314">
    <property type="entry name" value="Cofac_haem-bd_dom"/>
</dbReference>
<dbReference type="CDD" id="cd14727">
    <property type="entry name" value="ChanN-like"/>
    <property type="match status" value="1"/>
</dbReference>
<dbReference type="Gene3D" id="1.10.8.760">
    <property type="entry name" value="Haem-binding uptake, Tiki superfamily, ChaN, domain 2"/>
    <property type="match status" value="1"/>
</dbReference>
<protein>
    <submittedName>
        <fullName evidence="3">Uncharacterized iron-regulated protein</fullName>
    </submittedName>
</protein>
<feature type="chain" id="PRO_5012771862" evidence="1">
    <location>
        <begin position="23"/>
        <end position="308"/>
    </location>
</feature>
<keyword evidence="4" id="KW-1185">Reference proteome</keyword>
<dbReference type="Gene3D" id="3.40.50.11550">
    <property type="match status" value="2"/>
</dbReference>
<feature type="domain" description="Haem-binding uptake Tiki superfamily ChaN" evidence="2">
    <location>
        <begin position="57"/>
        <end position="260"/>
    </location>
</feature>
<dbReference type="EMBL" id="FTOM01000002">
    <property type="protein sequence ID" value="SIS68251.1"/>
    <property type="molecule type" value="Genomic_DNA"/>
</dbReference>
<dbReference type="RefSeq" id="WP_083947622.1">
    <property type="nucleotide sequence ID" value="NZ_FTOM01000002.1"/>
</dbReference>
<dbReference type="Pfam" id="PF04187">
    <property type="entry name" value="Cofac_haem_bdg"/>
    <property type="match status" value="1"/>
</dbReference>
<evidence type="ECO:0000313" key="4">
    <source>
        <dbReference type="Proteomes" id="UP000186098"/>
    </source>
</evidence>
<name>A0A1N7L375_9RHOB</name>
<feature type="signal peptide" evidence="1">
    <location>
        <begin position="1"/>
        <end position="22"/>
    </location>
</feature>
<dbReference type="STRING" id="407234.SAMN05421795_102493"/>
<dbReference type="SUPFAM" id="SSF159501">
    <property type="entry name" value="EreA/ChaN-like"/>
    <property type="match status" value="1"/>
</dbReference>
<proteinExistence type="predicted"/>
<sequence>MTHALAVLALLPGLLLAGPLGAGEIGASGLDAPQADPPSALTTAQVLPHDPGPAAILAALDGADIAILGEIHDNPDHHAFQAEMVAALKPRALVFEMLTPEQAAAADGLSRGDAAALAAAFGWEDSGWPDFALYAPIFAAAPEARLYGAALPRAVVRRAMSEDPAQVLAEALPGRPDAVDLGLDRPLSHGEWETRLAEQAAAHCDALPDEMVPGMVNAQRLRDAAFARSALTALDQTGGPVVVITGSGHARRDQGMPAALAVFAETVPHPPRVVSLGQLELPVSGPQPFDIWRATPATPRPDPCAAFN</sequence>
<accession>A0A1N7L375</accession>
<gene>
    <name evidence="3" type="ORF">SAMN05421795_102493</name>
</gene>
<keyword evidence="1" id="KW-0732">Signal</keyword>
<dbReference type="Proteomes" id="UP000186098">
    <property type="component" value="Unassembled WGS sequence"/>
</dbReference>
<dbReference type="AlphaFoldDB" id="A0A1N7L375"/>
<evidence type="ECO:0000256" key="1">
    <source>
        <dbReference type="SAM" id="SignalP"/>
    </source>
</evidence>
<evidence type="ECO:0000259" key="2">
    <source>
        <dbReference type="Pfam" id="PF04187"/>
    </source>
</evidence>
<evidence type="ECO:0000313" key="3">
    <source>
        <dbReference type="EMBL" id="SIS68251.1"/>
    </source>
</evidence>
<dbReference type="OrthoDB" id="9795827at2"/>